<dbReference type="GO" id="GO:0019556">
    <property type="term" value="P:L-histidine catabolic process to glutamate and formamide"/>
    <property type="evidence" value="ECO:0007669"/>
    <property type="project" value="UniProtKB-UniRule"/>
</dbReference>
<feature type="binding site" evidence="7">
    <location>
        <position position="85"/>
    </location>
    <ligand>
        <name>Zn(2+)</name>
        <dbReference type="ChEBI" id="CHEBI:29105"/>
    </ligand>
</feature>
<dbReference type="GO" id="GO:0050480">
    <property type="term" value="F:imidazolonepropionase activity"/>
    <property type="evidence" value="ECO:0007669"/>
    <property type="project" value="UniProtKB-UniRule"/>
</dbReference>
<keyword evidence="3 7" id="KW-0378">Hydrolase</keyword>
<evidence type="ECO:0000256" key="7">
    <source>
        <dbReference type="HAMAP-Rule" id="MF_00372"/>
    </source>
</evidence>
<dbReference type="InterPro" id="IPR011059">
    <property type="entry name" value="Metal-dep_hydrolase_composite"/>
</dbReference>
<feature type="binding site" evidence="7">
    <location>
        <position position="330"/>
    </location>
    <ligand>
        <name>Fe(3+)</name>
        <dbReference type="ChEBI" id="CHEBI:29034"/>
    </ligand>
</feature>
<evidence type="ECO:0000259" key="8">
    <source>
        <dbReference type="Pfam" id="PF01979"/>
    </source>
</evidence>
<dbReference type="Proteomes" id="UP000000230">
    <property type="component" value="Chromosome"/>
</dbReference>
<dbReference type="InterPro" id="IPR032466">
    <property type="entry name" value="Metal_Hydrolase"/>
</dbReference>
<evidence type="ECO:0000256" key="4">
    <source>
        <dbReference type="ARBA" id="ARBA00022808"/>
    </source>
</evidence>
<evidence type="ECO:0000256" key="6">
    <source>
        <dbReference type="ARBA" id="ARBA00023004"/>
    </source>
</evidence>
<protein>
    <recommendedName>
        <fullName evidence="1 7">Imidazolonepropionase</fullName>
        <ecNumber evidence="1 7">3.5.2.7</ecNumber>
    </recommendedName>
    <alternativeName>
        <fullName evidence="7">Imidazolone-5-propionate hydrolase</fullName>
    </alternativeName>
</protein>
<feature type="binding site" evidence="7">
    <location>
        <position position="255"/>
    </location>
    <ligand>
        <name>Fe(3+)</name>
        <dbReference type="ChEBI" id="CHEBI:29034"/>
    </ligand>
</feature>
<dbReference type="InterPro" id="IPR005920">
    <property type="entry name" value="HutI"/>
</dbReference>
<gene>
    <name evidence="7" type="primary">hutI</name>
    <name evidence="9" type="ordered locus">Ent638_1260</name>
</gene>
<dbReference type="Gene3D" id="2.30.40.10">
    <property type="entry name" value="Urease, subunit C, domain 1"/>
    <property type="match status" value="1"/>
</dbReference>
<feature type="domain" description="Amidohydrolase-related" evidence="8">
    <location>
        <begin position="76"/>
        <end position="396"/>
    </location>
</feature>
<dbReference type="GO" id="GO:0008270">
    <property type="term" value="F:zinc ion binding"/>
    <property type="evidence" value="ECO:0007669"/>
    <property type="project" value="UniProtKB-UniRule"/>
</dbReference>
<keyword evidence="6 7" id="KW-0408">Iron</keyword>
<dbReference type="InterPro" id="IPR006680">
    <property type="entry name" value="Amidohydro-rel"/>
</dbReference>
<feature type="binding site" evidence="7">
    <location>
        <position position="190"/>
    </location>
    <ligand>
        <name>4-imidazolone-5-propanoate</name>
        <dbReference type="ChEBI" id="CHEBI:77893"/>
    </ligand>
</feature>
<dbReference type="PANTHER" id="PTHR42752">
    <property type="entry name" value="IMIDAZOLONEPROPIONASE"/>
    <property type="match status" value="1"/>
</dbReference>
<sequence>MSIQLMTSGRPMQQLHPDDVIWHHARLATLNPANPEPYGMLENVALIVRGEKILALIPETDVPANHVNQVDLEGRLVTPGLIDCHTHLVFGGDRAAEWEQRLNGVSYQTISAQGGGINATVAATRESSAETLLALAQQRLQRLMQEGVTTLEIKSGYGLNHEAEAKMLRVAQHLAQSHAVEISPTLLAAHAVPAEYRHDPDAYLTLVCEQIMPALWAQRLFEAVDVFCENVGFTPTQTERVFQAASALGIPVKGHVEQLSNLGGAALVSRYKGLSADHIEYLDDAGVAAMAQNGTVAVLLPGAFYFLQERQRPPVAQLRKQGVPMAVATDYNPGTSPFASLHLAMNMACVQFGLTPEEAWAGVTRHAAQALGRGATHGQLAAGFVADFIVWDAERPVEMVYEPGRNPLYQRVFRGKIT</sequence>
<reference evidence="10" key="1">
    <citation type="journal article" date="2010" name="PLoS Genet.">
        <title>Genome sequence of the plant growth promoting endophytic bacterium Enterobacter sp. 638.</title>
        <authorList>
            <person name="Taghavi S."/>
            <person name="van der Lelie D."/>
            <person name="Hoffman A."/>
            <person name="Zhang Y.B."/>
            <person name="Walla M.D."/>
            <person name="Vangronsveld J."/>
            <person name="Newman L."/>
            <person name="Monchy S."/>
        </authorList>
    </citation>
    <scope>NUCLEOTIDE SEQUENCE [LARGE SCALE GENOMIC DNA]</scope>
    <source>
        <strain evidence="10">638</strain>
    </source>
</reference>
<keyword evidence="2 7" id="KW-0479">Metal-binding</keyword>
<feature type="binding site" evidence="7">
    <location>
        <position position="87"/>
    </location>
    <ligand>
        <name>Fe(3+)</name>
        <dbReference type="ChEBI" id="CHEBI:29034"/>
    </ligand>
</feature>
<keyword evidence="5 7" id="KW-0862">Zinc</keyword>
<keyword evidence="10" id="KW-1185">Reference proteome</keyword>
<keyword evidence="7" id="KW-0963">Cytoplasm</keyword>
<dbReference type="Gene3D" id="3.20.20.140">
    <property type="entry name" value="Metal-dependent hydrolases"/>
    <property type="match status" value="1"/>
</dbReference>
<dbReference type="NCBIfam" id="TIGR01224">
    <property type="entry name" value="hutI"/>
    <property type="match status" value="1"/>
</dbReference>
<organism evidence="9 10">
    <name type="scientific">Enterobacter sp. (strain 638)</name>
    <dbReference type="NCBI Taxonomy" id="399742"/>
    <lineage>
        <taxon>Bacteria</taxon>
        <taxon>Pseudomonadati</taxon>
        <taxon>Pseudomonadota</taxon>
        <taxon>Gammaproteobacteria</taxon>
        <taxon>Enterobacterales</taxon>
        <taxon>Enterobacteriaceae</taxon>
        <taxon>Enterobacter</taxon>
    </lineage>
</organism>
<comment type="similarity">
    <text evidence="7">Belongs to the metallo-dependent hydrolases superfamily. HutI family.</text>
</comment>
<evidence type="ECO:0000256" key="3">
    <source>
        <dbReference type="ARBA" id="ARBA00022801"/>
    </source>
</evidence>
<dbReference type="PANTHER" id="PTHR42752:SF1">
    <property type="entry name" value="IMIDAZOLONEPROPIONASE-RELATED"/>
    <property type="match status" value="1"/>
</dbReference>
<feature type="binding site" evidence="7">
    <location>
        <position position="85"/>
    </location>
    <ligand>
        <name>Fe(3+)</name>
        <dbReference type="ChEBI" id="CHEBI:29034"/>
    </ligand>
</feature>
<comment type="cofactor">
    <cofactor evidence="7">
        <name>Zn(2+)</name>
        <dbReference type="ChEBI" id="CHEBI:29105"/>
    </cofactor>
    <cofactor evidence="7">
        <name>Fe(3+)</name>
        <dbReference type="ChEBI" id="CHEBI:29034"/>
    </cofactor>
    <text evidence="7">Binds 1 zinc or iron ion per subunit.</text>
</comment>
<dbReference type="KEGG" id="ent:Ent638_1260"/>
<feature type="binding site" evidence="7">
    <location>
        <position position="87"/>
    </location>
    <ligand>
        <name>Zn(2+)</name>
        <dbReference type="ChEBI" id="CHEBI:29105"/>
    </ligand>
</feature>
<dbReference type="SUPFAM" id="SSF51338">
    <property type="entry name" value="Composite domain of metallo-dependent hydrolases"/>
    <property type="match status" value="1"/>
</dbReference>
<dbReference type="GO" id="GO:0005737">
    <property type="term" value="C:cytoplasm"/>
    <property type="evidence" value="ECO:0007669"/>
    <property type="project" value="UniProtKB-SubCell"/>
</dbReference>
<evidence type="ECO:0000313" key="9">
    <source>
        <dbReference type="EMBL" id="ABP59941.1"/>
    </source>
</evidence>
<feature type="binding site" evidence="7">
    <location>
        <position position="258"/>
    </location>
    <ligand>
        <name>4-imidazolone-5-propanoate</name>
        <dbReference type="ChEBI" id="CHEBI:77893"/>
    </ligand>
</feature>
<proteinExistence type="inferred from homology"/>
<keyword evidence="4 7" id="KW-0369">Histidine metabolism</keyword>
<feature type="binding site" evidence="7">
    <location>
        <position position="332"/>
    </location>
    <ligand>
        <name>N-formimidoyl-L-glutamate</name>
        <dbReference type="ChEBI" id="CHEBI:58928"/>
    </ligand>
</feature>
<dbReference type="GO" id="GO:0005506">
    <property type="term" value="F:iron ion binding"/>
    <property type="evidence" value="ECO:0007669"/>
    <property type="project" value="UniProtKB-UniRule"/>
</dbReference>
<comment type="pathway">
    <text evidence="7">Amino-acid degradation; L-histidine degradation into L-glutamate; N-formimidoyl-L-glutamate from L-histidine: step 3/3.</text>
</comment>
<feature type="binding site" evidence="7">
    <location>
        <position position="335"/>
    </location>
    <ligand>
        <name>4-imidazolone-5-propanoate</name>
        <dbReference type="ChEBI" id="CHEBI:77893"/>
    </ligand>
</feature>
<dbReference type="AlphaFoldDB" id="A0A9J9KZ89"/>
<feature type="binding site" evidence="7">
    <location>
        <position position="157"/>
    </location>
    <ligand>
        <name>4-imidazolone-5-propanoate</name>
        <dbReference type="ChEBI" id="CHEBI:77893"/>
    </ligand>
</feature>
<dbReference type="SUPFAM" id="SSF51556">
    <property type="entry name" value="Metallo-dependent hydrolases"/>
    <property type="match status" value="1"/>
</dbReference>
<feature type="binding site" evidence="7">
    <location>
        <position position="255"/>
    </location>
    <ligand>
        <name>Zn(2+)</name>
        <dbReference type="ChEBI" id="CHEBI:29105"/>
    </ligand>
</feature>
<accession>A0A9J9KZ89</accession>
<feature type="binding site" evidence="7">
    <location>
        <position position="94"/>
    </location>
    <ligand>
        <name>4-imidazolone-5-propanoate</name>
        <dbReference type="ChEBI" id="CHEBI:77893"/>
    </ligand>
</feature>
<comment type="function">
    <text evidence="7">Catalyzes the hydrolytic cleavage of the carbon-nitrogen bond in imidazolone-5-propanoate to yield N-formimidoyl-L-glutamate. It is the third step in the universal histidine degradation pathway.</text>
</comment>
<evidence type="ECO:0000256" key="5">
    <source>
        <dbReference type="ARBA" id="ARBA00022833"/>
    </source>
</evidence>
<feature type="binding site" evidence="7">
    <location>
        <position position="334"/>
    </location>
    <ligand>
        <name>N-formimidoyl-L-glutamate</name>
        <dbReference type="ChEBI" id="CHEBI:58928"/>
    </ligand>
</feature>
<dbReference type="EC" id="3.5.2.7" evidence="1 7"/>
<dbReference type="CDD" id="cd01296">
    <property type="entry name" value="Imidazolone-5PH"/>
    <property type="match status" value="1"/>
</dbReference>
<feature type="binding site" evidence="7">
    <location>
        <position position="157"/>
    </location>
    <ligand>
        <name>N-formimidoyl-L-glutamate</name>
        <dbReference type="ChEBI" id="CHEBI:58928"/>
    </ligand>
</feature>
<evidence type="ECO:0000256" key="2">
    <source>
        <dbReference type="ARBA" id="ARBA00022723"/>
    </source>
</evidence>
<dbReference type="Pfam" id="PF01979">
    <property type="entry name" value="Amidohydro_1"/>
    <property type="match status" value="1"/>
</dbReference>
<dbReference type="HAMAP" id="MF_00372">
    <property type="entry name" value="HutI"/>
    <property type="match status" value="1"/>
</dbReference>
<evidence type="ECO:0000313" key="10">
    <source>
        <dbReference type="Proteomes" id="UP000000230"/>
    </source>
</evidence>
<dbReference type="FunFam" id="3.20.20.140:FF:000007">
    <property type="entry name" value="Imidazolonepropionase"/>
    <property type="match status" value="1"/>
</dbReference>
<comment type="catalytic activity">
    <reaction evidence="7">
        <text>4-imidazolone-5-propanoate + H2O = N-formimidoyl-L-glutamate</text>
        <dbReference type="Rhea" id="RHEA:23660"/>
        <dbReference type="ChEBI" id="CHEBI:15377"/>
        <dbReference type="ChEBI" id="CHEBI:58928"/>
        <dbReference type="ChEBI" id="CHEBI:77893"/>
        <dbReference type="EC" id="3.5.2.7"/>
    </reaction>
</comment>
<comment type="subcellular location">
    <subcellularLocation>
        <location evidence="7">Cytoplasm</location>
    </subcellularLocation>
</comment>
<feature type="binding site" evidence="7">
    <location>
        <position position="330"/>
    </location>
    <ligand>
        <name>Zn(2+)</name>
        <dbReference type="ChEBI" id="CHEBI:29105"/>
    </ligand>
</feature>
<dbReference type="EMBL" id="CP000653">
    <property type="protein sequence ID" value="ABP59941.1"/>
    <property type="molecule type" value="Genomic_DNA"/>
</dbReference>
<evidence type="ECO:0000256" key="1">
    <source>
        <dbReference type="ARBA" id="ARBA00012864"/>
    </source>
</evidence>
<name>A0A9J9KZ89_ENT38</name>